<feature type="compositionally biased region" description="Basic residues" evidence="3">
    <location>
        <begin position="207"/>
        <end position="217"/>
    </location>
</feature>
<dbReference type="VEuPathDB" id="VectorBase:LLOJ006827"/>
<feature type="region of interest" description="Disordered" evidence="3">
    <location>
        <begin position="102"/>
        <end position="326"/>
    </location>
</feature>
<evidence type="ECO:0000313" key="4">
    <source>
        <dbReference type="EnsemblMetazoa" id="LLOJ006827-PA"/>
    </source>
</evidence>
<feature type="compositionally biased region" description="Basic residues" evidence="3">
    <location>
        <begin position="142"/>
        <end position="158"/>
    </location>
</feature>
<dbReference type="GO" id="GO:0005684">
    <property type="term" value="C:U2-type spliceosomal complex"/>
    <property type="evidence" value="ECO:0007669"/>
    <property type="project" value="TreeGrafter"/>
</dbReference>
<dbReference type="EMBL" id="AJWK01022503">
    <property type="status" value="NOT_ANNOTATED_CDS"/>
    <property type="molecule type" value="Genomic_DNA"/>
</dbReference>
<keyword evidence="5" id="KW-1185">Reference proteome</keyword>
<protein>
    <recommendedName>
        <fullName evidence="2">BUD13 homolog</fullName>
    </recommendedName>
</protein>
<feature type="compositionally biased region" description="Basic and acidic residues" evidence="3">
    <location>
        <begin position="108"/>
        <end position="135"/>
    </location>
</feature>
<feature type="compositionally biased region" description="Basic residues" evidence="3">
    <location>
        <begin position="239"/>
        <end position="249"/>
    </location>
</feature>
<dbReference type="EMBL" id="AJWK01022504">
    <property type="status" value="NOT_ANNOTATED_CDS"/>
    <property type="molecule type" value="Genomic_DNA"/>
</dbReference>
<comment type="similarity">
    <text evidence="1">Belongs to the CWC26 family.</text>
</comment>
<evidence type="ECO:0000256" key="2">
    <source>
        <dbReference type="ARBA" id="ARBA00014454"/>
    </source>
</evidence>
<dbReference type="InterPro" id="IPR018609">
    <property type="entry name" value="Bud13"/>
</dbReference>
<name>A0A1B0GK13_LUTLO</name>
<dbReference type="PANTHER" id="PTHR31809:SF0">
    <property type="entry name" value="BUD13 HOMOLOG"/>
    <property type="match status" value="1"/>
</dbReference>
<dbReference type="EMBL" id="AJWK01022502">
    <property type="status" value="NOT_ANNOTATED_CDS"/>
    <property type="molecule type" value="Genomic_DNA"/>
</dbReference>
<dbReference type="GO" id="GO:0070274">
    <property type="term" value="C:RES complex"/>
    <property type="evidence" value="ECO:0007669"/>
    <property type="project" value="TreeGrafter"/>
</dbReference>
<organism evidence="4 5">
    <name type="scientific">Lutzomyia longipalpis</name>
    <name type="common">Sand fly</name>
    <dbReference type="NCBI Taxonomy" id="7200"/>
    <lineage>
        <taxon>Eukaryota</taxon>
        <taxon>Metazoa</taxon>
        <taxon>Ecdysozoa</taxon>
        <taxon>Arthropoda</taxon>
        <taxon>Hexapoda</taxon>
        <taxon>Insecta</taxon>
        <taxon>Pterygota</taxon>
        <taxon>Neoptera</taxon>
        <taxon>Endopterygota</taxon>
        <taxon>Diptera</taxon>
        <taxon>Nematocera</taxon>
        <taxon>Psychodoidea</taxon>
        <taxon>Psychodidae</taxon>
        <taxon>Lutzomyia</taxon>
        <taxon>Lutzomyia</taxon>
    </lineage>
</organism>
<dbReference type="GO" id="GO:0000398">
    <property type="term" value="P:mRNA splicing, via spliceosome"/>
    <property type="evidence" value="ECO:0007669"/>
    <property type="project" value="TreeGrafter"/>
</dbReference>
<evidence type="ECO:0000313" key="5">
    <source>
        <dbReference type="Proteomes" id="UP000092461"/>
    </source>
</evidence>
<sequence>MSAKIDQKEYLKKYLSNDVGKEKKKKKKKRPITGQSVTIIDDDVDVSKIQHLHDDELEVLNTGEDAPQVVGVIDERPPELRAQDFKNSSKWKLIADDNGFESSLTVQELDRKSGRIEKSSKGKREYRSRSKKDNSSPDLSPVRHRRKSGSQSPPRRRKSSDLSPKRKRSPDLSPRRKRSPDLSPRRRRRSSSTPHRRNSSDLSPERRKSRNSKRRKSSSSSTKSSSSSPRRRSQDLSPKRKMLAKTYRRRSSESPPRRKINSESPMRHRRSPDSPPRRKRSPVSPPRRKKSPYSRKKSPDFQPTRKRSPESPPRRRRSPDSPPRRAEIVQVLPLDDVEAQNTLLLTYLRNVTEEGMMRPTRETKVILFMRHTATGHHKNRLETEKDQIHRVGSKIEIEVSSIRQTGAGTHTAGEVVEAVEVEEEISSTDRISHRGGTSSGEIRHSIEEMSQEWEIEEIEMPRSGLHGNILRMQEFLLQKGDSVQKLHLGHHLKGIAIREDISKEREKDQKEQEKKAVYDRWGKGLKQVEDFQQKMDEEIHEMSKPVARYSDDKDLDNYLKQQEREGDPMLEYIRQKEREKQKDSKTATMPTYRGPYPDNRFNIRPGYRWDGVDRSNGYEKKWFDVQNKKKALQEEAYRYSTEDL</sequence>
<feature type="compositionally biased region" description="Basic residues" evidence="3">
    <location>
        <begin position="185"/>
        <end position="197"/>
    </location>
</feature>
<dbReference type="Pfam" id="PF09736">
    <property type="entry name" value="Bud13"/>
    <property type="match status" value="1"/>
</dbReference>
<dbReference type="GO" id="GO:0003723">
    <property type="term" value="F:RNA binding"/>
    <property type="evidence" value="ECO:0007669"/>
    <property type="project" value="TreeGrafter"/>
</dbReference>
<evidence type="ECO:0000256" key="1">
    <source>
        <dbReference type="ARBA" id="ARBA00011069"/>
    </source>
</evidence>
<dbReference type="VEuPathDB" id="VectorBase:LLONM1_009656"/>
<dbReference type="InterPro" id="IPR051112">
    <property type="entry name" value="CWC26_splicing_factor"/>
</dbReference>
<feature type="region of interest" description="Disordered" evidence="3">
    <location>
        <begin position="576"/>
        <end position="600"/>
    </location>
</feature>
<dbReference type="Proteomes" id="UP000092461">
    <property type="component" value="Unassembled WGS sequence"/>
</dbReference>
<reference evidence="4" key="1">
    <citation type="submission" date="2020-05" db="UniProtKB">
        <authorList>
            <consortium name="EnsemblMetazoa"/>
        </authorList>
    </citation>
    <scope>IDENTIFICATION</scope>
    <source>
        <strain evidence="4">Jacobina</strain>
    </source>
</reference>
<feature type="compositionally biased region" description="Low complexity" evidence="3">
    <location>
        <begin position="218"/>
        <end position="228"/>
    </location>
</feature>
<accession>A0A1B0GK13</accession>
<dbReference type="AlphaFoldDB" id="A0A1B0GK13"/>
<dbReference type="EnsemblMetazoa" id="LLOJ006827-RA">
    <property type="protein sequence ID" value="LLOJ006827-PA"/>
    <property type="gene ID" value="LLOJ006827"/>
</dbReference>
<feature type="compositionally biased region" description="Basic and acidic residues" evidence="3">
    <location>
        <begin position="576"/>
        <end position="585"/>
    </location>
</feature>
<dbReference type="PANTHER" id="PTHR31809">
    <property type="entry name" value="BUD13 HOMOLOG"/>
    <property type="match status" value="1"/>
</dbReference>
<proteinExistence type="inferred from homology"/>
<feature type="compositionally biased region" description="Basic residues" evidence="3">
    <location>
        <begin position="277"/>
        <end position="296"/>
    </location>
</feature>
<evidence type="ECO:0000256" key="3">
    <source>
        <dbReference type="SAM" id="MobiDB-lite"/>
    </source>
</evidence>
<feature type="compositionally biased region" description="Basic and acidic residues" evidence="3">
    <location>
        <begin position="307"/>
        <end position="326"/>
    </location>
</feature>
<feature type="compositionally biased region" description="Basic and acidic residues" evidence="3">
    <location>
        <begin position="159"/>
        <end position="184"/>
    </location>
</feature>